<dbReference type="EMBL" id="JAKUCV010004317">
    <property type="protein sequence ID" value="KAJ4835736.1"/>
    <property type="molecule type" value="Genomic_DNA"/>
</dbReference>
<protein>
    <submittedName>
        <fullName evidence="2">Uncharacterized protein</fullName>
    </submittedName>
</protein>
<dbReference type="PANTHER" id="PTHR33983">
    <property type="entry name" value="OS07G0185900 PROTEIN"/>
    <property type="match status" value="1"/>
</dbReference>
<dbReference type="AlphaFoldDB" id="A0A9Q0FQJ3"/>
<reference evidence="2" key="2">
    <citation type="journal article" date="2023" name="Plants (Basel)">
        <title>Annotation of the Turnera subulata (Passifloraceae) Draft Genome Reveals the S-Locus Evolved after the Divergence of Turneroideae from Passifloroideae in a Stepwise Manner.</title>
        <authorList>
            <person name="Henning P.M."/>
            <person name="Roalson E.H."/>
            <person name="Mir W."/>
            <person name="McCubbin A.G."/>
            <person name="Shore J.S."/>
        </authorList>
    </citation>
    <scope>NUCLEOTIDE SEQUENCE</scope>
    <source>
        <strain evidence="2">F60SS</strain>
    </source>
</reference>
<proteinExistence type="predicted"/>
<evidence type="ECO:0000313" key="2">
    <source>
        <dbReference type="EMBL" id="KAJ4835736.1"/>
    </source>
</evidence>
<feature type="region of interest" description="Disordered" evidence="1">
    <location>
        <begin position="32"/>
        <end position="54"/>
    </location>
</feature>
<evidence type="ECO:0000313" key="3">
    <source>
        <dbReference type="Proteomes" id="UP001141552"/>
    </source>
</evidence>
<reference evidence="2" key="1">
    <citation type="submission" date="2022-02" db="EMBL/GenBank/DDBJ databases">
        <authorList>
            <person name="Henning P.M."/>
            <person name="McCubbin A.G."/>
            <person name="Shore J.S."/>
        </authorList>
    </citation>
    <scope>NUCLEOTIDE SEQUENCE</scope>
    <source>
        <strain evidence="2">F60SS</strain>
        <tissue evidence="2">Leaves</tissue>
    </source>
</reference>
<sequence length="84" mass="9305">MGKYVELLDALRIAGRFYSHCPQTARLYYHPPSNAEEDHLHHHHDNAAENGGSGIHAPMSSCGVKMTMSKKGFDATDLLFHSVV</sequence>
<accession>A0A9Q0FQJ3</accession>
<organism evidence="2 3">
    <name type="scientific">Turnera subulata</name>
    <dbReference type="NCBI Taxonomy" id="218843"/>
    <lineage>
        <taxon>Eukaryota</taxon>
        <taxon>Viridiplantae</taxon>
        <taxon>Streptophyta</taxon>
        <taxon>Embryophyta</taxon>
        <taxon>Tracheophyta</taxon>
        <taxon>Spermatophyta</taxon>
        <taxon>Magnoliopsida</taxon>
        <taxon>eudicotyledons</taxon>
        <taxon>Gunneridae</taxon>
        <taxon>Pentapetalae</taxon>
        <taxon>rosids</taxon>
        <taxon>fabids</taxon>
        <taxon>Malpighiales</taxon>
        <taxon>Passifloraceae</taxon>
        <taxon>Turnera</taxon>
    </lineage>
</organism>
<gene>
    <name evidence="2" type="ORF">Tsubulata_031689</name>
</gene>
<keyword evidence="3" id="KW-1185">Reference proteome</keyword>
<name>A0A9Q0FQJ3_9ROSI</name>
<dbReference type="PANTHER" id="PTHR33983:SF16">
    <property type="match status" value="1"/>
</dbReference>
<dbReference type="Proteomes" id="UP001141552">
    <property type="component" value="Unassembled WGS sequence"/>
</dbReference>
<evidence type="ECO:0000256" key="1">
    <source>
        <dbReference type="SAM" id="MobiDB-lite"/>
    </source>
</evidence>
<comment type="caution">
    <text evidence="2">The sequence shown here is derived from an EMBL/GenBank/DDBJ whole genome shotgun (WGS) entry which is preliminary data.</text>
</comment>
<dbReference type="OrthoDB" id="747111at2759"/>